<accession>A0A2N4UGV7</accession>
<feature type="domain" description="HMA" evidence="1">
    <location>
        <begin position="2"/>
        <end position="68"/>
    </location>
</feature>
<dbReference type="OrthoDB" id="8687281at2"/>
<dbReference type="CDD" id="cd00371">
    <property type="entry name" value="HMA"/>
    <property type="match status" value="1"/>
</dbReference>
<dbReference type="InterPro" id="IPR036163">
    <property type="entry name" value="HMA_dom_sf"/>
</dbReference>
<dbReference type="PROSITE" id="PS50846">
    <property type="entry name" value="HMA_2"/>
    <property type="match status" value="1"/>
</dbReference>
<comment type="caution">
    <text evidence="2">The sequence shown here is derived from an EMBL/GenBank/DDBJ whole genome shotgun (WGS) entry which is preliminary data.</text>
</comment>
<sequence>MKKAVYQMQPFSCPSCIRRIEGALLKQPGVRDARLLFHSAKARVEFDESIVDATTLGNIIASLGYTVLSKKVA</sequence>
<dbReference type="AlphaFoldDB" id="A0A2N4UGV7"/>
<dbReference type="EMBL" id="PDNV01000005">
    <property type="protein sequence ID" value="PLC54261.1"/>
    <property type="molecule type" value="Genomic_DNA"/>
</dbReference>
<keyword evidence="3" id="KW-1185">Reference proteome</keyword>
<dbReference type="Gene3D" id="3.30.70.100">
    <property type="match status" value="1"/>
</dbReference>
<proteinExistence type="predicted"/>
<dbReference type="SUPFAM" id="SSF55008">
    <property type="entry name" value="HMA, heavy metal-associated domain"/>
    <property type="match status" value="1"/>
</dbReference>
<protein>
    <submittedName>
        <fullName evidence="2">Heavy metal-binding protein</fullName>
    </submittedName>
</protein>
<reference evidence="2 3" key="1">
    <citation type="submission" date="2017-10" db="EMBL/GenBank/DDBJ databases">
        <title>Two draft genome sequences of Pusillimonas sp. strains isolated from a nitrate- and radionuclide-contaminated groundwater in Russia.</title>
        <authorList>
            <person name="Grouzdev D.S."/>
            <person name="Tourova T.P."/>
            <person name="Goeva M.A."/>
            <person name="Babich T.L."/>
            <person name="Sokolova D.S."/>
            <person name="Abdullin R."/>
            <person name="Poltaraus A.B."/>
            <person name="Toshchakov S.V."/>
            <person name="Nazina T.N."/>
        </authorList>
    </citation>
    <scope>NUCLEOTIDE SEQUENCE [LARGE SCALE GENOMIC DNA]</scope>
    <source>
        <strain evidence="2 3">JR1/69-2-13</strain>
    </source>
</reference>
<dbReference type="Proteomes" id="UP000234328">
    <property type="component" value="Unassembled WGS sequence"/>
</dbReference>
<evidence type="ECO:0000313" key="2">
    <source>
        <dbReference type="EMBL" id="PLC54261.1"/>
    </source>
</evidence>
<evidence type="ECO:0000259" key="1">
    <source>
        <dbReference type="PROSITE" id="PS50846"/>
    </source>
</evidence>
<organism evidence="2 3">
    <name type="scientific">Pollutimonas nitritireducens</name>
    <dbReference type="NCBI Taxonomy" id="2045209"/>
    <lineage>
        <taxon>Bacteria</taxon>
        <taxon>Pseudomonadati</taxon>
        <taxon>Pseudomonadota</taxon>
        <taxon>Betaproteobacteria</taxon>
        <taxon>Burkholderiales</taxon>
        <taxon>Alcaligenaceae</taxon>
        <taxon>Pollutimonas</taxon>
    </lineage>
</organism>
<evidence type="ECO:0000313" key="3">
    <source>
        <dbReference type="Proteomes" id="UP000234328"/>
    </source>
</evidence>
<dbReference type="RefSeq" id="WP_102069707.1">
    <property type="nucleotide sequence ID" value="NZ_PDNV01000005.1"/>
</dbReference>
<dbReference type="GO" id="GO:0046872">
    <property type="term" value="F:metal ion binding"/>
    <property type="evidence" value="ECO:0007669"/>
    <property type="project" value="InterPro"/>
</dbReference>
<name>A0A2N4UGV7_9BURK</name>
<gene>
    <name evidence="2" type="ORF">CR155_09120</name>
</gene>
<dbReference type="InterPro" id="IPR006121">
    <property type="entry name" value="HMA_dom"/>
</dbReference>
<dbReference type="Pfam" id="PF00403">
    <property type="entry name" value="HMA"/>
    <property type="match status" value="1"/>
</dbReference>